<reference evidence="15" key="1">
    <citation type="submission" date="2022-04" db="EMBL/GenBank/DDBJ databases">
        <title>Carnegiea gigantea Genome sequencing and assembly v2.</title>
        <authorList>
            <person name="Copetti D."/>
            <person name="Sanderson M.J."/>
            <person name="Burquez A."/>
            <person name="Wojciechowski M.F."/>
        </authorList>
    </citation>
    <scope>NUCLEOTIDE SEQUENCE</scope>
    <source>
        <strain evidence="15">SGP5-SGP5p</strain>
        <tissue evidence="15">Aerial part</tissue>
    </source>
</reference>
<dbReference type="GO" id="GO:0004497">
    <property type="term" value="F:monooxygenase activity"/>
    <property type="evidence" value="ECO:0007669"/>
    <property type="project" value="UniProtKB-KW"/>
</dbReference>
<evidence type="ECO:0000256" key="13">
    <source>
        <dbReference type="RuleBase" id="RU000461"/>
    </source>
</evidence>
<organism evidence="15 16">
    <name type="scientific">Carnegiea gigantea</name>
    <dbReference type="NCBI Taxonomy" id="171969"/>
    <lineage>
        <taxon>Eukaryota</taxon>
        <taxon>Viridiplantae</taxon>
        <taxon>Streptophyta</taxon>
        <taxon>Embryophyta</taxon>
        <taxon>Tracheophyta</taxon>
        <taxon>Spermatophyta</taxon>
        <taxon>Magnoliopsida</taxon>
        <taxon>eudicotyledons</taxon>
        <taxon>Gunneridae</taxon>
        <taxon>Pentapetalae</taxon>
        <taxon>Caryophyllales</taxon>
        <taxon>Cactineae</taxon>
        <taxon>Cactaceae</taxon>
        <taxon>Cactoideae</taxon>
        <taxon>Echinocereeae</taxon>
        <taxon>Carnegiea</taxon>
    </lineage>
</organism>
<keyword evidence="6 12" id="KW-0479">Metal-binding</keyword>
<dbReference type="PRINTS" id="PR00385">
    <property type="entry name" value="P450"/>
</dbReference>
<keyword evidence="4 12" id="KW-0349">Heme</keyword>
<evidence type="ECO:0000256" key="4">
    <source>
        <dbReference type="ARBA" id="ARBA00022617"/>
    </source>
</evidence>
<evidence type="ECO:0000256" key="6">
    <source>
        <dbReference type="ARBA" id="ARBA00022723"/>
    </source>
</evidence>
<dbReference type="GO" id="GO:0016020">
    <property type="term" value="C:membrane"/>
    <property type="evidence" value="ECO:0007669"/>
    <property type="project" value="UniProtKB-SubCell"/>
</dbReference>
<name>A0A9Q1QEV7_9CARY</name>
<evidence type="ECO:0000256" key="8">
    <source>
        <dbReference type="ARBA" id="ARBA00023002"/>
    </source>
</evidence>
<dbReference type="InterPro" id="IPR002401">
    <property type="entry name" value="Cyt_P450_E_grp-I"/>
</dbReference>
<proteinExistence type="inferred from homology"/>
<evidence type="ECO:0000256" key="7">
    <source>
        <dbReference type="ARBA" id="ARBA00022989"/>
    </source>
</evidence>
<evidence type="ECO:0008006" key="17">
    <source>
        <dbReference type="Google" id="ProtNLM"/>
    </source>
</evidence>
<dbReference type="PANTHER" id="PTHR47955">
    <property type="entry name" value="CYTOCHROME P450 FAMILY 71 PROTEIN"/>
    <property type="match status" value="1"/>
</dbReference>
<dbReference type="OrthoDB" id="2789670at2759"/>
<comment type="similarity">
    <text evidence="3 13">Belongs to the cytochrome P450 family.</text>
</comment>
<keyword evidence="16" id="KW-1185">Reference proteome</keyword>
<feature type="binding site" description="axial binding residue" evidence="12">
    <location>
        <position position="542"/>
    </location>
    <ligand>
        <name>heme</name>
        <dbReference type="ChEBI" id="CHEBI:30413"/>
    </ligand>
    <ligandPart>
        <name>Fe</name>
        <dbReference type="ChEBI" id="CHEBI:18248"/>
    </ligandPart>
</feature>
<keyword evidence="8 13" id="KW-0560">Oxidoreductase</keyword>
<dbReference type="PANTHER" id="PTHR47955:SF22">
    <property type="entry name" value="CYTOCHROME P450 83B1-LIKE"/>
    <property type="match status" value="1"/>
</dbReference>
<evidence type="ECO:0000256" key="1">
    <source>
        <dbReference type="ARBA" id="ARBA00001971"/>
    </source>
</evidence>
<keyword evidence="7 14" id="KW-1133">Transmembrane helix</keyword>
<protein>
    <recommendedName>
        <fullName evidence="17">Cytochrome P450</fullName>
    </recommendedName>
</protein>
<dbReference type="GO" id="GO:0020037">
    <property type="term" value="F:heme binding"/>
    <property type="evidence" value="ECO:0007669"/>
    <property type="project" value="InterPro"/>
</dbReference>
<keyword evidence="9 12" id="KW-0408">Iron</keyword>
<gene>
    <name evidence="15" type="ORF">Cgig2_003412</name>
</gene>
<dbReference type="InterPro" id="IPR001128">
    <property type="entry name" value="Cyt_P450"/>
</dbReference>
<comment type="subcellular location">
    <subcellularLocation>
        <location evidence="2">Membrane</location>
        <topology evidence="2">Single-pass membrane protein</topology>
    </subcellularLocation>
</comment>
<dbReference type="PRINTS" id="PR00463">
    <property type="entry name" value="EP450I"/>
</dbReference>
<dbReference type="InterPro" id="IPR036396">
    <property type="entry name" value="Cyt_P450_sf"/>
</dbReference>
<evidence type="ECO:0000256" key="11">
    <source>
        <dbReference type="ARBA" id="ARBA00023136"/>
    </source>
</evidence>
<dbReference type="CDD" id="cd11072">
    <property type="entry name" value="CYP71-like"/>
    <property type="match status" value="1"/>
</dbReference>
<accession>A0A9Q1QEV7</accession>
<sequence>MPCSKEVFSRKIVMSSSNCYHLVVVKGTLQLQPTALLLIVHEAFQIKIVPYKQGCVISINILANAQFRSIFSILIEGYYKRRLDEPFNLESRRYQSSIHIYTVMVLVLLLVVVCSFIFFLAILPQKHGKFNLPPGPKGLPLIGNLHQYDPLAPHLCLSKLAKIYGPILSLQFGCRSAVVIQSASMAKEVLKTQDHAFCSRPAMVAQQRLSYNGLDVAFSPYKEYFREIRKICVVHLFSSKKVQSFAPIRREEVSRMIQKISSLSYASKVVNLSDLLMVLTSSIICRVAFGKRYEDEGVERSRFHTQLNETQAMFITFFFSDYFPFIGAWLDKLTGLSSKLERVFKDMDEFYDEIVNDHLDPNSRKSELEDIVDVLLQLQKERCFSFDLTLDHIKAIMMNIIVAGTDTSAAMVVWTMTELIKNPTAMRKVQDELRNLIRDKNFIDEDDLPKLTYLKAVVKETFRFHPAAPLLVVREAIRKCSLQGYDILPKSLLLVNVWAIGRDPEIWDNPETFMPERFLGSSVDFKGQDFELIPFGAGRRMCPGMLMGVANLELALANLLYSFDWELPTGVKKADIDTDMIPGITMHKKNPLCLVAKKFPHVN</sequence>
<evidence type="ECO:0000256" key="2">
    <source>
        <dbReference type="ARBA" id="ARBA00004167"/>
    </source>
</evidence>
<comment type="cofactor">
    <cofactor evidence="1 12">
        <name>heme</name>
        <dbReference type="ChEBI" id="CHEBI:30413"/>
    </cofactor>
</comment>
<dbReference type="Pfam" id="PF00067">
    <property type="entry name" value="p450"/>
    <property type="match status" value="1"/>
</dbReference>
<dbReference type="GO" id="GO:0016705">
    <property type="term" value="F:oxidoreductase activity, acting on paired donors, with incorporation or reduction of molecular oxygen"/>
    <property type="evidence" value="ECO:0007669"/>
    <property type="project" value="InterPro"/>
</dbReference>
<dbReference type="EMBL" id="JAKOGI010000227">
    <property type="protein sequence ID" value="KAJ8439199.1"/>
    <property type="molecule type" value="Genomic_DNA"/>
</dbReference>
<dbReference type="InterPro" id="IPR017972">
    <property type="entry name" value="Cyt_P450_CS"/>
</dbReference>
<keyword evidence="10 13" id="KW-0503">Monooxygenase</keyword>
<evidence type="ECO:0000256" key="3">
    <source>
        <dbReference type="ARBA" id="ARBA00010617"/>
    </source>
</evidence>
<evidence type="ECO:0000313" key="16">
    <source>
        <dbReference type="Proteomes" id="UP001153076"/>
    </source>
</evidence>
<evidence type="ECO:0000256" key="5">
    <source>
        <dbReference type="ARBA" id="ARBA00022692"/>
    </source>
</evidence>
<feature type="transmembrane region" description="Helical" evidence="14">
    <location>
        <begin position="98"/>
        <end position="123"/>
    </location>
</feature>
<evidence type="ECO:0000256" key="10">
    <source>
        <dbReference type="ARBA" id="ARBA00023033"/>
    </source>
</evidence>
<evidence type="ECO:0000256" key="12">
    <source>
        <dbReference type="PIRSR" id="PIRSR602401-1"/>
    </source>
</evidence>
<evidence type="ECO:0000256" key="9">
    <source>
        <dbReference type="ARBA" id="ARBA00023004"/>
    </source>
</evidence>
<comment type="caution">
    <text evidence="15">The sequence shown here is derived from an EMBL/GenBank/DDBJ whole genome shotgun (WGS) entry which is preliminary data.</text>
</comment>
<evidence type="ECO:0000313" key="15">
    <source>
        <dbReference type="EMBL" id="KAJ8439199.1"/>
    </source>
</evidence>
<dbReference type="PROSITE" id="PS00086">
    <property type="entry name" value="CYTOCHROME_P450"/>
    <property type="match status" value="1"/>
</dbReference>
<dbReference type="SUPFAM" id="SSF48264">
    <property type="entry name" value="Cytochrome P450"/>
    <property type="match status" value="1"/>
</dbReference>
<keyword evidence="11 14" id="KW-0472">Membrane</keyword>
<dbReference type="Gene3D" id="1.10.630.10">
    <property type="entry name" value="Cytochrome P450"/>
    <property type="match status" value="1"/>
</dbReference>
<dbReference type="FunFam" id="1.10.630.10:FF:000011">
    <property type="entry name" value="Cytochrome P450 83B1"/>
    <property type="match status" value="1"/>
</dbReference>
<keyword evidence="5 14" id="KW-0812">Transmembrane</keyword>
<dbReference type="GO" id="GO:0005506">
    <property type="term" value="F:iron ion binding"/>
    <property type="evidence" value="ECO:0007669"/>
    <property type="project" value="InterPro"/>
</dbReference>
<dbReference type="AlphaFoldDB" id="A0A9Q1QEV7"/>
<dbReference type="Proteomes" id="UP001153076">
    <property type="component" value="Unassembled WGS sequence"/>
</dbReference>
<evidence type="ECO:0000256" key="14">
    <source>
        <dbReference type="SAM" id="Phobius"/>
    </source>
</evidence>